<evidence type="ECO:0000313" key="10">
    <source>
        <dbReference type="Proteomes" id="UP000663583"/>
    </source>
</evidence>
<dbReference type="InterPro" id="IPR008927">
    <property type="entry name" value="6-PGluconate_DH-like_C_sf"/>
</dbReference>
<evidence type="ECO:0000256" key="3">
    <source>
        <dbReference type="ARBA" id="ARBA00016219"/>
    </source>
</evidence>
<dbReference type="EC" id="1.1.1.17" evidence="2"/>
<sequence>MRLRRSVAVPLRSATLQLHCRAVDVPTYDRAALTPGIVHIGVGNFHRAHQAVYFDDLAALDVSSQWGVTGVSLRNSRATGLLSEQDGLYTVVQRSSRGDTARVIGSIGRCHYAQHESDAVLDVLADDRTKVVSLTITGNGYYIDGHTGQFDDAHDDVRADLNSTRAFSTAWPFLAEALDRRRRNGIAPFTVLSCDNLPDSGKASRTALVSFAALRDESLAHWIGQNVAFPSSMVDRITPKTGDAEMQLVESSFGIADKAPVVAEEFRQWVIEDTFCNDRPPLEEVGVEFVTDVSAHKLVKTRLLNGIHSAVGYLGTLAGYQRTHEAMGDPVIYSYVEQLMREEVAPLLPAVPGLDVDAYCTTVLDRLCNPRISDQLSRLAGRGSVKMPSYLLPSLHEAAAAGRPRTLLTLAVAAWIRYLWGYDLNGAAIEIQDVQGDLLTTLATLGKYNPSPLLRHELFGDLRMVPDLVHELGQLVHSLDTRGVAPTLRRYLWSDHRELLRR</sequence>
<evidence type="ECO:0000256" key="5">
    <source>
        <dbReference type="ARBA" id="ARBA00023027"/>
    </source>
</evidence>
<protein>
    <recommendedName>
        <fullName evidence="3">Mannitol-1-phosphate 5-dehydrogenase</fullName>
        <ecNumber evidence="2">1.1.1.17</ecNumber>
    </recommendedName>
</protein>
<comment type="catalytic activity">
    <reaction evidence="6">
        <text>D-mannitol 1-phosphate + NAD(+) = beta-D-fructose 6-phosphate + NADH + H(+)</text>
        <dbReference type="Rhea" id="RHEA:19661"/>
        <dbReference type="ChEBI" id="CHEBI:15378"/>
        <dbReference type="ChEBI" id="CHEBI:57540"/>
        <dbReference type="ChEBI" id="CHEBI:57634"/>
        <dbReference type="ChEBI" id="CHEBI:57945"/>
        <dbReference type="ChEBI" id="CHEBI:61381"/>
        <dbReference type="EC" id="1.1.1.17"/>
    </reaction>
</comment>
<organism evidence="9 10">
    <name type="scientific">Mycobacterium kubicae</name>
    <dbReference type="NCBI Taxonomy" id="120959"/>
    <lineage>
        <taxon>Bacteria</taxon>
        <taxon>Bacillati</taxon>
        <taxon>Actinomycetota</taxon>
        <taxon>Actinomycetes</taxon>
        <taxon>Mycobacteriales</taxon>
        <taxon>Mycobacteriaceae</taxon>
        <taxon>Mycobacterium</taxon>
        <taxon>Mycobacterium simiae complex</taxon>
    </lineage>
</organism>
<dbReference type="InterPro" id="IPR013118">
    <property type="entry name" value="Mannitol_DH_C"/>
</dbReference>
<dbReference type="InterPro" id="IPR013328">
    <property type="entry name" value="6PGD_dom2"/>
</dbReference>
<evidence type="ECO:0000313" key="9">
    <source>
        <dbReference type="EMBL" id="QPI41011.1"/>
    </source>
</evidence>
<gene>
    <name evidence="9" type="ORF">I2456_26745</name>
</gene>
<evidence type="ECO:0000256" key="1">
    <source>
        <dbReference type="ARBA" id="ARBA00006541"/>
    </source>
</evidence>
<dbReference type="SUPFAM" id="SSF51735">
    <property type="entry name" value="NAD(P)-binding Rossmann-fold domains"/>
    <property type="match status" value="1"/>
</dbReference>
<dbReference type="Gene3D" id="3.40.50.720">
    <property type="entry name" value="NAD(P)-binding Rossmann-like Domain"/>
    <property type="match status" value="1"/>
</dbReference>
<dbReference type="InterPro" id="IPR013131">
    <property type="entry name" value="Mannitol_DH_N"/>
</dbReference>
<evidence type="ECO:0000259" key="8">
    <source>
        <dbReference type="Pfam" id="PF08125"/>
    </source>
</evidence>
<dbReference type="Pfam" id="PF01232">
    <property type="entry name" value="Mannitol_dh"/>
    <property type="match status" value="1"/>
</dbReference>
<dbReference type="PANTHER" id="PTHR43362:SF1">
    <property type="entry name" value="MANNITOL DEHYDROGENASE 2-RELATED"/>
    <property type="match status" value="1"/>
</dbReference>
<name>A0AAX1JIC4_9MYCO</name>
<evidence type="ECO:0000259" key="7">
    <source>
        <dbReference type="Pfam" id="PF01232"/>
    </source>
</evidence>
<dbReference type="AlphaFoldDB" id="A0AAX1JIC4"/>
<keyword evidence="4" id="KW-0560">Oxidoreductase</keyword>
<dbReference type="PRINTS" id="PR00084">
    <property type="entry name" value="MTLDHDRGNASE"/>
</dbReference>
<dbReference type="PROSITE" id="PS00974">
    <property type="entry name" value="MANNITOL_DHGENASE"/>
    <property type="match status" value="1"/>
</dbReference>
<evidence type="ECO:0000256" key="6">
    <source>
        <dbReference type="ARBA" id="ARBA00048615"/>
    </source>
</evidence>
<feature type="domain" description="Mannitol dehydrogenase N-terminal" evidence="7">
    <location>
        <begin position="36"/>
        <end position="283"/>
    </location>
</feature>
<dbReference type="InterPro" id="IPR036291">
    <property type="entry name" value="NAD(P)-bd_dom_sf"/>
</dbReference>
<comment type="similarity">
    <text evidence="1">Belongs to the mannitol dehydrogenase family.</text>
</comment>
<dbReference type="SUPFAM" id="SSF48179">
    <property type="entry name" value="6-phosphogluconate dehydrogenase C-terminal domain-like"/>
    <property type="match status" value="1"/>
</dbReference>
<dbReference type="EMBL" id="CP065047">
    <property type="protein sequence ID" value="QPI41011.1"/>
    <property type="molecule type" value="Genomic_DNA"/>
</dbReference>
<feature type="domain" description="Mannitol dehydrogenase C-terminal" evidence="8">
    <location>
        <begin position="292"/>
        <end position="477"/>
    </location>
</feature>
<dbReference type="InterPro" id="IPR050988">
    <property type="entry name" value="Mannitol_DH/Oxidoreductase"/>
</dbReference>
<dbReference type="Gene3D" id="1.10.1040.10">
    <property type="entry name" value="N-(1-d-carboxylethyl)-l-norvaline Dehydrogenase, domain 2"/>
    <property type="match status" value="1"/>
</dbReference>
<dbReference type="GO" id="GO:0008926">
    <property type="term" value="F:mannitol-1-phosphate 5-dehydrogenase activity"/>
    <property type="evidence" value="ECO:0007669"/>
    <property type="project" value="UniProtKB-EC"/>
</dbReference>
<dbReference type="PANTHER" id="PTHR43362">
    <property type="entry name" value="MANNITOL DEHYDROGENASE DSF1-RELATED"/>
    <property type="match status" value="1"/>
</dbReference>
<dbReference type="Pfam" id="PF08125">
    <property type="entry name" value="Mannitol_dh_C"/>
    <property type="match status" value="1"/>
</dbReference>
<dbReference type="InterPro" id="IPR000669">
    <property type="entry name" value="Mannitol_DH"/>
</dbReference>
<keyword evidence="5" id="KW-0520">NAD</keyword>
<evidence type="ECO:0000256" key="2">
    <source>
        <dbReference type="ARBA" id="ARBA00012939"/>
    </source>
</evidence>
<proteinExistence type="inferred from homology"/>
<dbReference type="KEGG" id="mku:I2456_26745"/>
<reference evidence="9" key="1">
    <citation type="submission" date="2020-11" db="EMBL/GenBank/DDBJ databases">
        <title>Intraspecies plasmid and genomic variation of Mycobacterium kubicae revealed by the complete genome sequences of two clinical isolates.</title>
        <authorList>
            <person name="Hendrix J.R."/>
            <person name="Epperson L.E."/>
            <person name="Honda J.R."/>
            <person name="Strong M."/>
        </authorList>
    </citation>
    <scope>NUCLEOTIDE SEQUENCE</scope>
    <source>
        <strain evidence="9">JCM 13573</strain>
    </source>
</reference>
<dbReference type="Proteomes" id="UP000663583">
    <property type="component" value="Chromosome"/>
</dbReference>
<evidence type="ECO:0000256" key="4">
    <source>
        <dbReference type="ARBA" id="ARBA00023002"/>
    </source>
</evidence>
<dbReference type="InterPro" id="IPR023027">
    <property type="entry name" value="Mannitol_DH_CS"/>
</dbReference>
<dbReference type="GO" id="GO:0019594">
    <property type="term" value="P:mannitol metabolic process"/>
    <property type="evidence" value="ECO:0007669"/>
    <property type="project" value="InterPro"/>
</dbReference>
<accession>A0AAX1JIC4</accession>